<reference evidence="2" key="2">
    <citation type="submission" date="2015-06" db="UniProtKB">
        <authorList>
            <consortium name="EnsemblPlants"/>
        </authorList>
    </citation>
    <scope>IDENTIFICATION</scope>
    <source>
        <strain evidence="2">DM1-3 516 R44</strain>
    </source>
</reference>
<name>M1AR22_SOLTU</name>
<dbReference type="Gramene" id="PGSC0003DMT400028395">
    <property type="protein sequence ID" value="PGSC0003DMT400028395"/>
    <property type="gene ID" value="PGSC0003DMG402010943"/>
</dbReference>
<dbReference type="AlphaFoldDB" id="M1AR22"/>
<keyword evidence="1" id="KW-0611">Plant defense</keyword>
<dbReference type="PANTHER" id="PTHR36766:SF70">
    <property type="entry name" value="DISEASE RESISTANCE PROTEIN RGA4"/>
    <property type="match status" value="1"/>
</dbReference>
<dbReference type="GO" id="GO:0006952">
    <property type="term" value="P:defense response"/>
    <property type="evidence" value="ECO:0007669"/>
    <property type="project" value="UniProtKB-KW"/>
</dbReference>
<dbReference type="PANTHER" id="PTHR36766">
    <property type="entry name" value="PLANT BROAD-SPECTRUM MILDEW RESISTANCE PROTEIN RPW8"/>
    <property type="match status" value="1"/>
</dbReference>
<evidence type="ECO:0000313" key="2">
    <source>
        <dbReference type="EnsemblPlants" id="PGSC0003DMT400028395"/>
    </source>
</evidence>
<evidence type="ECO:0000256" key="1">
    <source>
        <dbReference type="ARBA" id="ARBA00022821"/>
    </source>
</evidence>
<sequence>MPKLWYVEICDCPLLEALSDGIGNLVSLQQLRLQSCKKLEYLPSRDAIRRLTKLRNLEIEGCPKLEESCNNRSGPNSQWSNISHIPKVKVGGSIIQDLPVGPS</sequence>
<accession>M1AR22</accession>
<dbReference type="PaxDb" id="4113-PGSC0003DMT400028395"/>
<dbReference type="OMA" id="LWYVEIC"/>
<organism evidence="2 3">
    <name type="scientific">Solanum tuberosum</name>
    <name type="common">Potato</name>
    <dbReference type="NCBI Taxonomy" id="4113"/>
    <lineage>
        <taxon>Eukaryota</taxon>
        <taxon>Viridiplantae</taxon>
        <taxon>Streptophyta</taxon>
        <taxon>Embryophyta</taxon>
        <taxon>Tracheophyta</taxon>
        <taxon>Spermatophyta</taxon>
        <taxon>Magnoliopsida</taxon>
        <taxon>eudicotyledons</taxon>
        <taxon>Gunneridae</taxon>
        <taxon>Pentapetalae</taxon>
        <taxon>asterids</taxon>
        <taxon>lamiids</taxon>
        <taxon>Solanales</taxon>
        <taxon>Solanaceae</taxon>
        <taxon>Solanoideae</taxon>
        <taxon>Solaneae</taxon>
        <taxon>Solanum</taxon>
    </lineage>
</organism>
<dbReference type="InterPro" id="IPR032675">
    <property type="entry name" value="LRR_dom_sf"/>
</dbReference>
<proteinExistence type="predicted"/>
<protein>
    <submittedName>
        <fullName evidence="2">Cc-nbs-lrr resistance protein</fullName>
    </submittedName>
</protein>
<dbReference type="Proteomes" id="UP000011115">
    <property type="component" value="Unassembled WGS sequence"/>
</dbReference>
<dbReference type="EnsemblPlants" id="PGSC0003DMT400028395">
    <property type="protein sequence ID" value="PGSC0003DMT400028395"/>
    <property type="gene ID" value="PGSC0003DMG402010943"/>
</dbReference>
<evidence type="ECO:0000313" key="3">
    <source>
        <dbReference type="Proteomes" id="UP000011115"/>
    </source>
</evidence>
<reference evidence="3" key="1">
    <citation type="journal article" date="2011" name="Nature">
        <title>Genome sequence and analysis of the tuber crop potato.</title>
        <authorList>
            <consortium name="The Potato Genome Sequencing Consortium"/>
        </authorList>
    </citation>
    <scope>NUCLEOTIDE SEQUENCE [LARGE SCALE GENOMIC DNA]</scope>
    <source>
        <strain evidence="3">cv. DM1-3 516 R44</strain>
    </source>
</reference>
<dbReference type="SUPFAM" id="SSF52058">
    <property type="entry name" value="L domain-like"/>
    <property type="match status" value="1"/>
</dbReference>
<keyword evidence="3" id="KW-1185">Reference proteome</keyword>
<dbReference type="InParanoid" id="M1AR22"/>
<dbReference type="Gene3D" id="3.80.10.10">
    <property type="entry name" value="Ribonuclease Inhibitor"/>
    <property type="match status" value="1"/>
</dbReference>
<dbReference type="HOGENOM" id="CLU_178852_0_0_1"/>